<dbReference type="EMBL" id="BMWG01000002">
    <property type="protein sequence ID" value="GGZ19173.1"/>
    <property type="molecule type" value="Genomic_DNA"/>
</dbReference>
<dbReference type="CDD" id="cd00093">
    <property type="entry name" value="HTH_XRE"/>
    <property type="match status" value="1"/>
</dbReference>
<comment type="caution">
    <text evidence="4">The sequence shown here is derived from an EMBL/GenBank/DDBJ whole genome shotgun (WGS) entry which is preliminary data.</text>
</comment>
<name>A0A918PRB3_9ACTN</name>
<feature type="compositionally biased region" description="Low complexity" evidence="1">
    <location>
        <begin position="235"/>
        <end position="245"/>
    </location>
</feature>
<feature type="region of interest" description="Disordered" evidence="1">
    <location>
        <begin position="115"/>
        <end position="194"/>
    </location>
</feature>
<dbReference type="Pfam" id="PF10901">
    <property type="entry name" value="DUF2690"/>
    <property type="match status" value="1"/>
</dbReference>
<proteinExistence type="predicted"/>
<evidence type="ECO:0000313" key="4">
    <source>
        <dbReference type="EMBL" id="GGZ19173.1"/>
    </source>
</evidence>
<keyword evidence="2" id="KW-0472">Membrane</keyword>
<dbReference type="Proteomes" id="UP000630936">
    <property type="component" value="Unassembled WGS sequence"/>
</dbReference>
<feature type="region of interest" description="Disordered" evidence="1">
    <location>
        <begin position="226"/>
        <end position="245"/>
    </location>
</feature>
<dbReference type="GO" id="GO:0003677">
    <property type="term" value="F:DNA binding"/>
    <property type="evidence" value="ECO:0007669"/>
    <property type="project" value="InterPro"/>
</dbReference>
<organism evidence="4 5">
    <name type="scientific">Streptomyces inusitatus</name>
    <dbReference type="NCBI Taxonomy" id="68221"/>
    <lineage>
        <taxon>Bacteria</taxon>
        <taxon>Bacillati</taxon>
        <taxon>Actinomycetota</taxon>
        <taxon>Actinomycetes</taxon>
        <taxon>Kitasatosporales</taxon>
        <taxon>Streptomycetaceae</taxon>
        <taxon>Streptomyces</taxon>
    </lineage>
</organism>
<keyword evidence="5" id="KW-1185">Reference proteome</keyword>
<dbReference type="SMART" id="SM00530">
    <property type="entry name" value="HTH_XRE"/>
    <property type="match status" value="1"/>
</dbReference>
<dbReference type="Gene3D" id="1.10.260.40">
    <property type="entry name" value="lambda repressor-like DNA-binding domains"/>
    <property type="match status" value="1"/>
</dbReference>
<feature type="domain" description="HTH cro/C1-type" evidence="3">
    <location>
        <begin position="21"/>
        <end position="76"/>
    </location>
</feature>
<dbReference type="InterPro" id="IPR001387">
    <property type="entry name" value="Cro/C1-type_HTH"/>
</dbReference>
<evidence type="ECO:0000256" key="1">
    <source>
        <dbReference type="SAM" id="MobiDB-lite"/>
    </source>
</evidence>
<reference evidence="4" key="2">
    <citation type="submission" date="2020-09" db="EMBL/GenBank/DDBJ databases">
        <authorList>
            <person name="Sun Q."/>
            <person name="Ohkuma M."/>
        </authorList>
    </citation>
    <scope>NUCLEOTIDE SEQUENCE</scope>
    <source>
        <strain evidence="4">JCM 4988</strain>
    </source>
</reference>
<dbReference type="InterPro" id="IPR021224">
    <property type="entry name" value="DUF2690"/>
</dbReference>
<sequence length="359" mass="36639">MARWKALPEELDPEVREFAEQLRRLVDRSGLSIAAVSDHTGYSKTSWERYLNGRILAPKGAIIALAEVTGTSPVHLTTMWELAERAWSRAEARHDRTMEQIRISQARAALGEYESAAPGAGAGPGGGRGKSRTASPDAAAPTAAWPPYKDQLEQVVGPAGGYGRSAGQSRHRAAGPGSGRRSGPGGGSRSGPAGGKRKIVVFVAGAVVALAVVAAAVLLADLGGEPEKTRPVAKPSPIASADASAPPDGVKCVGEKCAGEDPQAMGCGGEFAKTVATATVGGAKIEVRHSEVCKASWARITEAAPGDTVEISVGGKGRQDGLVNADNDAFTPMTAVADGAKATACGTLKATGVKGCTDE</sequence>
<reference evidence="4" key="1">
    <citation type="journal article" date="2014" name="Int. J. Syst. Evol. Microbiol.">
        <title>Complete genome sequence of Corynebacterium casei LMG S-19264T (=DSM 44701T), isolated from a smear-ripened cheese.</title>
        <authorList>
            <consortium name="US DOE Joint Genome Institute (JGI-PGF)"/>
            <person name="Walter F."/>
            <person name="Albersmeier A."/>
            <person name="Kalinowski J."/>
            <person name="Ruckert C."/>
        </authorList>
    </citation>
    <scope>NUCLEOTIDE SEQUENCE</scope>
    <source>
        <strain evidence="4">JCM 4988</strain>
    </source>
</reference>
<dbReference type="InterPro" id="IPR010982">
    <property type="entry name" value="Lambda_DNA-bd_dom_sf"/>
</dbReference>
<dbReference type="SUPFAM" id="SSF47413">
    <property type="entry name" value="lambda repressor-like DNA-binding domains"/>
    <property type="match status" value="1"/>
</dbReference>
<feature type="compositionally biased region" description="Gly residues" evidence="1">
    <location>
        <begin position="176"/>
        <end position="194"/>
    </location>
</feature>
<keyword evidence="2" id="KW-0812">Transmembrane</keyword>
<keyword evidence="2" id="KW-1133">Transmembrane helix</keyword>
<dbReference type="Pfam" id="PF13560">
    <property type="entry name" value="HTH_31"/>
    <property type="match status" value="1"/>
</dbReference>
<gene>
    <name evidence="4" type="ORF">GCM10010387_09830</name>
</gene>
<dbReference type="AlphaFoldDB" id="A0A918PRB3"/>
<feature type="compositionally biased region" description="Low complexity" evidence="1">
    <location>
        <begin position="134"/>
        <end position="147"/>
    </location>
</feature>
<evidence type="ECO:0000256" key="2">
    <source>
        <dbReference type="SAM" id="Phobius"/>
    </source>
</evidence>
<protein>
    <recommendedName>
        <fullName evidence="3">HTH cro/C1-type domain-containing protein</fullName>
    </recommendedName>
</protein>
<feature type="transmembrane region" description="Helical" evidence="2">
    <location>
        <begin position="199"/>
        <end position="220"/>
    </location>
</feature>
<accession>A0A918PRB3</accession>
<dbReference type="RefSeq" id="WP_190121622.1">
    <property type="nucleotide sequence ID" value="NZ_BMWG01000002.1"/>
</dbReference>
<evidence type="ECO:0000313" key="5">
    <source>
        <dbReference type="Proteomes" id="UP000630936"/>
    </source>
</evidence>
<evidence type="ECO:0000259" key="3">
    <source>
        <dbReference type="SMART" id="SM00530"/>
    </source>
</evidence>